<evidence type="ECO:0000313" key="4">
    <source>
        <dbReference type="Proteomes" id="UP000823964"/>
    </source>
</evidence>
<reference evidence="3" key="2">
    <citation type="submission" date="2021-04" db="EMBL/GenBank/DDBJ databases">
        <authorList>
            <person name="Gilroy R."/>
        </authorList>
    </citation>
    <scope>NUCLEOTIDE SEQUENCE</scope>
    <source>
        <strain evidence="3">14975</strain>
    </source>
</reference>
<organism evidence="3 4">
    <name type="scientific">Candidatus Akkermansia intestinigallinarum</name>
    <dbReference type="NCBI Taxonomy" id="2838431"/>
    <lineage>
        <taxon>Bacteria</taxon>
        <taxon>Pseudomonadati</taxon>
        <taxon>Verrucomicrobiota</taxon>
        <taxon>Verrucomicrobiia</taxon>
        <taxon>Verrucomicrobiales</taxon>
        <taxon>Akkermansiaceae</taxon>
        <taxon>Akkermansia</taxon>
    </lineage>
</organism>
<reference evidence="3" key="1">
    <citation type="journal article" date="2021" name="PeerJ">
        <title>Extensive microbial diversity within the chicken gut microbiome revealed by metagenomics and culture.</title>
        <authorList>
            <person name="Gilroy R."/>
            <person name="Ravi A."/>
            <person name="Getino M."/>
            <person name="Pursley I."/>
            <person name="Horton D.L."/>
            <person name="Alikhan N.F."/>
            <person name="Baker D."/>
            <person name="Gharbi K."/>
            <person name="Hall N."/>
            <person name="Watson M."/>
            <person name="Adriaenssens E.M."/>
            <person name="Foster-Nyarko E."/>
            <person name="Jarju S."/>
            <person name="Secka A."/>
            <person name="Antonio M."/>
            <person name="Oren A."/>
            <person name="Chaudhuri R.R."/>
            <person name="La Ragione R."/>
            <person name="Hildebrand F."/>
            <person name="Pallen M.J."/>
        </authorList>
    </citation>
    <scope>NUCLEOTIDE SEQUENCE</scope>
    <source>
        <strain evidence="3">14975</strain>
    </source>
</reference>
<dbReference type="Pfam" id="PF00768">
    <property type="entry name" value="Peptidase_S11"/>
    <property type="match status" value="1"/>
</dbReference>
<dbReference type="Gene3D" id="3.40.710.10">
    <property type="entry name" value="DD-peptidase/beta-lactamase superfamily"/>
    <property type="match status" value="1"/>
</dbReference>
<feature type="domain" description="Peptidase S11 D-alanyl-D-alanine carboxypeptidase A N-terminal" evidence="2">
    <location>
        <begin position="29"/>
        <end position="258"/>
    </location>
</feature>
<accession>A0A9D1VAE9</accession>
<sequence length="335" mass="36021">MTPLRIKAAVLGLAGLLLSSCAGTVGQAPPQAPQPSYLALEVSTGRILYSSNANERRPIGMLANVVTAAVVLDWVSQQNVSLDTLITAPMQVLEHPNTNLLGLVPGARLTLRDALYSALLWDDSSAAITLAYACGSVISPSDPIGAFTTQMNRLARGSLKMDSTVFKGPSGATISQSTARDMAVLSMYAIDNTTLRTICSQRSAQVSIYMPDGATKQRNVVNTNRMLSSGEAVDGIKAARSQSAGCCLLATARRASIKLPNPLTGRDSTYAQRLLIVILGMPSPQQRYALANNFMRDGWQEWRNWQLTSDTSKREEFILMPSNNTTSTSTHTPTR</sequence>
<dbReference type="Proteomes" id="UP000823964">
    <property type="component" value="Unassembled WGS sequence"/>
</dbReference>
<feature type="chain" id="PRO_5038777992" description="Peptidase S11 D-alanyl-D-alanine carboxypeptidase A N-terminal domain-containing protein" evidence="1">
    <location>
        <begin position="23"/>
        <end position="335"/>
    </location>
</feature>
<evidence type="ECO:0000259" key="2">
    <source>
        <dbReference type="Pfam" id="PF00768"/>
    </source>
</evidence>
<dbReference type="InterPro" id="IPR001967">
    <property type="entry name" value="Peptidase_S11_N"/>
</dbReference>
<protein>
    <recommendedName>
        <fullName evidence="2">Peptidase S11 D-alanyl-D-alanine carboxypeptidase A N-terminal domain-containing protein</fullName>
    </recommendedName>
</protein>
<dbReference type="SUPFAM" id="SSF56601">
    <property type="entry name" value="beta-lactamase/transpeptidase-like"/>
    <property type="match status" value="1"/>
</dbReference>
<feature type="signal peptide" evidence="1">
    <location>
        <begin position="1"/>
        <end position="22"/>
    </location>
</feature>
<keyword evidence="1" id="KW-0732">Signal</keyword>
<evidence type="ECO:0000256" key="1">
    <source>
        <dbReference type="SAM" id="SignalP"/>
    </source>
</evidence>
<dbReference type="AlphaFoldDB" id="A0A9D1VAE9"/>
<dbReference type="InterPro" id="IPR012338">
    <property type="entry name" value="Beta-lactam/transpept-like"/>
</dbReference>
<proteinExistence type="predicted"/>
<comment type="caution">
    <text evidence="3">The sequence shown here is derived from an EMBL/GenBank/DDBJ whole genome shotgun (WGS) entry which is preliminary data.</text>
</comment>
<dbReference type="EMBL" id="DXFQ01000051">
    <property type="protein sequence ID" value="HIX19578.1"/>
    <property type="molecule type" value="Genomic_DNA"/>
</dbReference>
<dbReference type="GO" id="GO:0006508">
    <property type="term" value="P:proteolysis"/>
    <property type="evidence" value="ECO:0007669"/>
    <property type="project" value="InterPro"/>
</dbReference>
<dbReference type="GO" id="GO:0009002">
    <property type="term" value="F:serine-type D-Ala-D-Ala carboxypeptidase activity"/>
    <property type="evidence" value="ECO:0007669"/>
    <property type="project" value="InterPro"/>
</dbReference>
<gene>
    <name evidence="3" type="ORF">H9862_03120</name>
</gene>
<dbReference type="PROSITE" id="PS51257">
    <property type="entry name" value="PROKAR_LIPOPROTEIN"/>
    <property type="match status" value="1"/>
</dbReference>
<name>A0A9D1VAE9_9BACT</name>
<evidence type="ECO:0000313" key="3">
    <source>
        <dbReference type="EMBL" id="HIX19578.1"/>
    </source>
</evidence>